<evidence type="ECO:0000313" key="3">
    <source>
        <dbReference type="Proteomes" id="UP000053271"/>
    </source>
</evidence>
<sequence>MADDVPEERDAPSPAAGAWARAVVGVGPSEGSRSGPVAVAAEGAGAPRLSAAGVGRRAVGSARRCAGTACRDLVRVVGGVGEGWAGVTATPVGRDTRSGRAARWTGMRVSP</sequence>
<keyword evidence="3" id="KW-1185">Reference proteome</keyword>
<evidence type="ECO:0000256" key="1">
    <source>
        <dbReference type="SAM" id="MobiDB-lite"/>
    </source>
</evidence>
<feature type="region of interest" description="Disordered" evidence="1">
    <location>
        <begin position="91"/>
        <end position="111"/>
    </location>
</feature>
<gene>
    <name evidence="2" type="ORF">AQJ30_04235</name>
</gene>
<dbReference type="Proteomes" id="UP000053271">
    <property type="component" value="Unassembled WGS sequence"/>
</dbReference>
<proteinExistence type="predicted"/>
<reference evidence="2 3" key="1">
    <citation type="submission" date="2015-10" db="EMBL/GenBank/DDBJ databases">
        <title>Draft genome sequence of Streptomyces longwoodensis DSM 41677, type strain for the species Streptomyces longwoodensis.</title>
        <authorList>
            <person name="Ruckert C."/>
            <person name="Winkler A."/>
            <person name="Kalinowski J."/>
            <person name="Kampfer P."/>
            <person name="Glaeser S."/>
        </authorList>
    </citation>
    <scope>NUCLEOTIDE SEQUENCE [LARGE SCALE GENOMIC DNA]</scope>
    <source>
        <strain evidence="2 3">DSM 41677</strain>
    </source>
</reference>
<dbReference type="AlphaFoldDB" id="A0A124HSB0"/>
<accession>A0A124HSB0</accession>
<comment type="caution">
    <text evidence="2">The sequence shown here is derived from an EMBL/GenBank/DDBJ whole genome shotgun (WGS) entry which is preliminary data.</text>
</comment>
<name>A0A124HSB0_9ACTN</name>
<organism evidence="2 3">
    <name type="scientific">Streptomyces longwoodensis</name>
    <dbReference type="NCBI Taxonomy" id="68231"/>
    <lineage>
        <taxon>Bacteria</taxon>
        <taxon>Bacillati</taxon>
        <taxon>Actinomycetota</taxon>
        <taxon>Actinomycetes</taxon>
        <taxon>Kitasatosporales</taxon>
        <taxon>Streptomycetaceae</taxon>
        <taxon>Streptomyces</taxon>
    </lineage>
</organism>
<evidence type="ECO:0000313" key="2">
    <source>
        <dbReference type="EMBL" id="KUN41099.1"/>
    </source>
</evidence>
<protein>
    <submittedName>
        <fullName evidence="2">Uncharacterized protein</fullName>
    </submittedName>
</protein>
<dbReference type="EMBL" id="LMWS01000005">
    <property type="protein sequence ID" value="KUN41099.1"/>
    <property type="molecule type" value="Genomic_DNA"/>
</dbReference>